<dbReference type="InterPro" id="IPR011032">
    <property type="entry name" value="GroES-like_sf"/>
</dbReference>
<evidence type="ECO:0000259" key="2">
    <source>
        <dbReference type="SMART" id="SM00829"/>
    </source>
</evidence>
<dbReference type="EMBL" id="KZ309125">
    <property type="protein sequence ID" value="KAG8237111.1"/>
    <property type="molecule type" value="Genomic_DNA"/>
</dbReference>
<proteinExistence type="predicted"/>
<accession>A0A8K0P7U3</accession>
<dbReference type="OrthoDB" id="3509362at2759"/>
<comment type="caution">
    <text evidence="3">The sequence shown here is derived from an EMBL/GenBank/DDBJ whole genome shotgun (WGS) entry which is preliminary data.</text>
</comment>
<dbReference type="SMART" id="SM00829">
    <property type="entry name" value="PKS_ER"/>
    <property type="match status" value="1"/>
</dbReference>
<dbReference type="SUPFAM" id="SSF50129">
    <property type="entry name" value="GroES-like"/>
    <property type="match status" value="1"/>
</dbReference>
<evidence type="ECO:0000256" key="1">
    <source>
        <dbReference type="SAM" id="SignalP"/>
    </source>
</evidence>
<dbReference type="PANTHER" id="PTHR44461:SF1">
    <property type="entry name" value="QUINONE OXIDOREDUCTASE-LIKE PROTEIN 1"/>
    <property type="match status" value="1"/>
</dbReference>
<dbReference type="PANTHER" id="PTHR44461">
    <property type="entry name" value="QUINONE OXIDOREDUCTASE-LIKE PROTEIN 1"/>
    <property type="match status" value="1"/>
</dbReference>
<keyword evidence="4" id="KW-1185">Reference proteome</keyword>
<protein>
    <recommendedName>
        <fullName evidence="2">Enoyl reductase (ER) domain-containing protein</fullName>
    </recommendedName>
</protein>
<dbReference type="Proteomes" id="UP000792457">
    <property type="component" value="Unassembled WGS sequence"/>
</dbReference>
<dbReference type="AlphaFoldDB" id="A0A8K0P7U3"/>
<dbReference type="InterPro" id="IPR036291">
    <property type="entry name" value="NAD(P)-bd_dom_sf"/>
</dbReference>
<dbReference type="GO" id="GO:0016491">
    <property type="term" value="F:oxidoreductase activity"/>
    <property type="evidence" value="ECO:0007669"/>
    <property type="project" value="InterPro"/>
</dbReference>
<organism evidence="3 4">
    <name type="scientific">Ladona fulva</name>
    <name type="common">Scarce chaser dragonfly</name>
    <name type="synonym">Libellula fulva</name>
    <dbReference type="NCBI Taxonomy" id="123851"/>
    <lineage>
        <taxon>Eukaryota</taxon>
        <taxon>Metazoa</taxon>
        <taxon>Ecdysozoa</taxon>
        <taxon>Arthropoda</taxon>
        <taxon>Hexapoda</taxon>
        <taxon>Insecta</taxon>
        <taxon>Pterygota</taxon>
        <taxon>Palaeoptera</taxon>
        <taxon>Odonata</taxon>
        <taxon>Epiprocta</taxon>
        <taxon>Anisoptera</taxon>
        <taxon>Libelluloidea</taxon>
        <taxon>Libellulidae</taxon>
        <taxon>Ladona</taxon>
    </lineage>
</organism>
<reference evidence="3" key="2">
    <citation type="submission" date="2017-10" db="EMBL/GenBank/DDBJ databases">
        <title>Ladona fulva Genome sequencing and assembly.</title>
        <authorList>
            <person name="Murali S."/>
            <person name="Richards S."/>
            <person name="Bandaranaike D."/>
            <person name="Bellair M."/>
            <person name="Blankenburg K."/>
            <person name="Chao H."/>
            <person name="Dinh H."/>
            <person name="Doddapaneni H."/>
            <person name="Dugan-Rocha S."/>
            <person name="Elkadiri S."/>
            <person name="Gnanaolivu R."/>
            <person name="Hernandez B."/>
            <person name="Skinner E."/>
            <person name="Javaid M."/>
            <person name="Lee S."/>
            <person name="Li M."/>
            <person name="Ming W."/>
            <person name="Munidasa M."/>
            <person name="Muniz J."/>
            <person name="Nguyen L."/>
            <person name="Hughes D."/>
            <person name="Osuji N."/>
            <person name="Pu L.-L."/>
            <person name="Puazo M."/>
            <person name="Qu C."/>
            <person name="Quiroz J."/>
            <person name="Raj R."/>
            <person name="Weissenberger G."/>
            <person name="Xin Y."/>
            <person name="Zou X."/>
            <person name="Han Y."/>
            <person name="Worley K."/>
            <person name="Muzny D."/>
            <person name="Gibbs R."/>
        </authorList>
    </citation>
    <scope>NUCLEOTIDE SEQUENCE</scope>
    <source>
        <strain evidence="3">Sampled in the wild</strain>
    </source>
</reference>
<evidence type="ECO:0000313" key="4">
    <source>
        <dbReference type="Proteomes" id="UP000792457"/>
    </source>
</evidence>
<name>A0A8K0P7U3_LADFU</name>
<sequence>MLAIVFLVSFIFGGSSHFTGFDFTLLLLSLCISGMPLEVQKKKEIKSIFVECGKTKNTPIRVTCEQLAADDAVLGRHGVRISVRACGLTSQSFSSLQDLYKRIQTNRGFSLMSNSYASQQHDSSVQLSVGQDVAGVVIGVGSEVSSVNPGDEVVGIIPLDSHQSGCSESVVFQEFDVVKKPKKVSFVDAAGCIGDAVKAYVALHYLGHMSSGSTAPIARQEGNPSDEEDEVDLEIGDADVSIDEAEGHVTIIESASLADVREVMTGENAEDWLKAIAEKVCGLIKNDTWELVDWPKNRTVIPSKVVLRNNTRPDGTLEVEKGEEEALVLALSTADIEDEQLQLGGGTEEVFTVAEADAQSKWDTQKFCVSAALPFTSGKEGQRAESDEGLLVLNGASSFGSLCVQLAHHWGAKVLSTASSKDEALYLKSLGPTVVQVLEAEEGSALRAAVMHESGGLGVDVLVEPDCPLPPYSKHDLISCLAIVGSTKLEATIHALCKCIIPFRAGLVDVLRPTRKVPACAAGHY</sequence>
<dbReference type="SUPFAM" id="SSF51735">
    <property type="entry name" value="NAD(P)-binding Rossmann-fold domains"/>
    <property type="match status" value="1"/>
</dbReference>
<dbReference type="Gene3D" id="3.90.180.10">
    <property type="entry name" value="Medium-chain alcohol dehydrogenases, catalytic domain"/>
    <property type="match status" value="1"/>
</dbReference>
<gene>
    <name evidence="3" type="ORF">J437_LFUL008163</name>
</gene>
<reference evidence="3" key="1">
    <citation type="submission" date="2013-04" db="EMBL/GenBank/DDBJ databases">
        <authorList>
            <person name="Qu J."/>
            <person name="Murali S.C."/>
            <person name="Bandaranaike D."/>
            <person name="Bellair M."/>
            <person name="Blankenburg K."/>
            <person name="Chao H."/>
            <person name="Dinh H."/>
            <person name="Doddapaneni H."/>
            <person name="Downs B."/>
            <person name="Dugan-Rocha S."/>
            <person name="Elkadiri S."/>
            <person name="Gnanaolivu R.D."/>
            <person name="Hernandez B."/>
            <person name="Javaid M."/>
            <person name="Jayaseelan J.C."/>
            <person name="Lee S."/>
            <person name="Li M."/>
            <person name="Ming W."/>
            <person name="Munidasa M."/>
            <person name="Muniz J."/>
            <person name="Nguyen L."/>
            <person name="Ongeri F."/>
            <person name="Osuji N."/>
            <person name="Pu L.-L."/>
            <person name="Puazo M."/>
            <person name="Qu C."/>
            <person name="Quiroz J."/>
            <person name="Raj R."/>
            <person name="Weissenberger G."/>
            <person name="Xin Y."/>
            <person name="Zou X."/>
            <person name="Han Y."/>
            <person name="Richards S."/>
            <person name="Worley K."/>
            <person name="Muzny D."/>
            <person name="Gibbs R."/>
        </authorList>
    </citation>
    <scope>NUCLEOTIDE SEQUENCE</scope>
    <source>
        <strain evidence="3">Sampled in the wild</strain>
    </source>
</reference>
<keyword evidence="1" id="KW-0732">Signal</keyword>
<dbReference type="Gene3D" id="3.40.50.720">
    <property type="entry name" value="NAD(P)-binding Rossmann-like Domain"/>
    <property type="match status" value="1"/>
</dbReference>
<feature type="chain" id="PRO_5035467967" description="Enoyl reductase (ER) domain-containing protein" evidence="1">
    <location>
        <begin position="17"/>
        <end position="525"/>
    </location>
</feature>
<dbReference type="InterPro" id="IPR042633">
    <property type="entry name" value="CRYZL1"/>
</dbReference>
<feature type="domain" description="Enoyl reductase (ER)" evidence="2">
    <location>
        <begin position="57"/>
        <end position="307"/>
    </location>
</feature>
<evidence type="ECO:0000313" key="3">
    <source>
        <dbReference type="EMBL" id="KAG8237111.1"/>
    </source>
</evidence>
<dbReference type="InterPro" id="IPR020843">
    <property type="entry name" value="ER"/>
</dbReference>
<feature type="signal peptide" evidence="1">
    <location>
        <begin position="1"/>
        <end position="16"/>
    </location>
</feature>